<evidence type="ECO:0000256" key="2">
    <source>
        <dbReference type="HAMAP-Rule" id="MF_00460"/>
    </source>
</evidence>
<dbReference type="Gene3D" id="3.10.20.280">
    <property type="entry name" value="RnfH-like"/>
    <property type="match status" value="1"/>
</dbReference>
<dbReference type="Pfam" id="PF03658">
    <property type="entry name" value="Ub-RnfH"/>
    <property type="match status" value="1"/>
</dbReference>
<comment type="similarity">
    <text evidence="1 2">Belongs to the UPF0125 (RnfH) family.</text>
</comment>
<accession>A0A4V3D7E6</accession>
<dbReference type="PANTHER" id="PTHR37483:SF1">
    <property type="entry name" value="UPF0125 PROTEIN RATB"/>
    <property type="match status" value="1"/>
</dbReference>
<dbReference type="NCBIfam" id="NF002490">
    <property type="entry name" value="PRK01777.1"/>
    <property type="match status" value="1"/>
</dbReference>
<dbReference type="InterPro" id="IPR037021">
    <property type="entry name" value="RnfH_sf"/>
</dbReference>
<name>A0A4V3D7E6_9GAMM</name>
<dbReference type="InterPro" id="IPR005346">
    <property type="entry name" value="RnfH"/>
</dbReference>
<dbReference type="EMBL" id="SNYM01000009">
    <property type="protein sequence ID" value="TDQ47647.1"/>
    <property type="molecule type" value="Genomic_DNA"/>
</dbReference>
<dbReference type="PANTHER" id="PTHR37483">
    <property type="entry name" value="UPF0125 PROTEIN RATB"/>
    <property type="match status" value="1"/>
</dbReference>
<dbReference type="Proteomes" id="UP000295375">
    <property type="component" value="Unassembled WGS sequence"/>
</dbReference>
<keyword evidence="4" id="KW-1185">Reference proteome</keyword>
<dbReference type="InterPro" id="IPR016155">
    <property type="entry name" value="Mopterin_synth/thiamin_S_b"/>
</dbReference>
<dbReference type="SUPFAM" id="SSF54285">
    <property type="entry name" value="MoaD/ThiS"/>
    <property type="match status" value="1"/>
</dbReference>
<organism evidence="3 4">
    <name type="scientific">Permianibacter aggregans</name>
    <dbReference type="NCBI Taxonomy" id="1510150"/>
    <lineage>
        <taxon>Bacteria</taxon>
        <taxon>Pseudomonadati</taxon>
        <taxon>Pseudomonadota</taxon>
        <taxon>Gammaproteobacteria</taxon>
        <taxon>Pseudomonadales</taxon>
        <taxon>Pseudomonadaceae</taxon>
        <taxon>Permianibacter</taxon>
    </lineage>
</organism>
<evidence type="ECO:0000256" key="1">
    <source>
        <dbReference type="ARBA" id="ARBA00010645"/>
    </source>
</evidence>
<protein>
    <recommendedName>
        <fullName evidence="2">UPF0125 protein EV696_10951</fullName>
    </recommendedName>
</protein>
<dbReference type="HAMAP" id="MF_00460">
    <property type="entry name" value="UPF0125_RnfH"/>
    <property type="match status" value="1"/>
</dbReference>
<evidence type="ECO:0000313" key="4">
    <source>
        <dbReference type="Proteomes" id="UP000295375"/>
    </source>
</evidence>
<gene>
    <name evidence="3" type="ORF">EV696_10951</name>
</gene>
<proteinExistence type="inferred from homology"/>
<comment type="caution">
    <text evidence="3">The sequence shown here is derived from an EMBL/GenBank/DDBJ whole genome shotgun (WGS) entry which is preliminary data.</text>
</comment>
<dbReference type="AlphaFoldDB" id="A0A4V3D7E6"/>
<sequence>MIDVAVEVAYALPHEQVLIALTVPEGSTVEQAIELSGIKKRFPDTDFSTLKYGIWSRVVPADQTVREGDRIELYRPLIADPKEVRRARANRA</sequence>
<reference evidence="3 4" key="1">
    <citation type="submission" date="2019-03" db="EMBL/GenBank/DDBJ databases">
        <title>Genomic Encyclopedia of Type Strains, Phase IV (KMG-IV): sequencing the most valuable type-strain genomes for metagenomic binning, comparative biology and taxonomic classification.</title>
        <authorList>
            <person name="Goeker M."/>
        </authorList>
    </citation>
    <scope>NUCLEOTIDE SEQUENCE [LARGE SCALE GENOMIC DNA]</scope>
    <source>
        <strain evidence="3 4">DSM 103792</strain>
    </source>
</reference>
<evidence type="ECO:0000313" key="3">
    <source>
        <dbReference type="EMBL" id="TDQ47647.1"/>
    </source>
</evidence>
<dbReference type="RefSeq" id="WP_232475464.1">
    <property type="nucleotide sequence ID" value="NZ_CP037953.1"/>
</dbReference>